<reference evidence="2 3" key="1">
    <citation type="submission" date="2016-01" db="EMBL/GenBank/DDBJ databases">
        <title>Biosynthesis of antibiotic leucinostatins and their inhibition on Phytophthora in bio-control Purpureocillium lilacinum.</title>
        <authorList>
            <person name="Wang G."/>
            <person name="Liu Z."/>
            <person name="Lin R."/>
            <person name="Li E."/>
            <person name="Mao Z."/>
            <person name="Ling J."/>
            <person name="Yin W."/>
            <person name="Xie B."/>
        </authorList>
    </citation>
    <scope>NUCLEOTIDE SEQUENCE [LARGE SCALE GENOMIC DNA]</scope>
    <source>
        <strain evidence="2">PLBJ-1</strain>
    </source>
</reference>
<protein>
    <recommendedName>
        <fullName evidence="4">Secreted protein</fullName>
    </recommendedName>
</protein>
<feature type="transmembrane region" description="Helical" evidence="1">
    <location>
        <begin position="29"/>
        <end position="51"/>
    </location>
</feature>
<evidence type="ECO:0000313" key="3">
    <source>
        <dbReference type="Proteomes" id="UP000078240"/>
    </source>
</evidence>
<proteinExistence type="predicted"/>
<keyword evidence="1" id="KW-1133">Transmembrane helix</keyword>
<gene>
    <name evidence="2" type="ORF">VFPBJ_10856</name>
</gene>
<dbReference type="EMBL" id="LSBH01000011">
    <property type="protein sequence ID" value="OAQ69481.1"/>
    <property type="molecule type" value="Genomic_DNA"/>
</dbReference>
<dbReference type="PANTHER" id="PTHR35605">
    <property type="entry name" value="ECP2 EFFECTOR PROTEIN DOMAIN-CONTAINING PROTEIN-RELATED"/>
    <property type="match status" value="1"/>
</dbReference>
<evidence type="ECO:0008006" key="4">
    <source>
        <dbReference type="Google" id="ProtNLM"/>
    </source>
</evidence>
<sequence length="249" mass="27709">MRSSSTASTSSQNSSLSVLEYTTVWYKSFFIMQLESIILCALAAVVGAAPLDGMEQGRRGSEPEPAAWSDYTIVPMTWDVKVRPDEQSIQLEGTAQEVYRRLVELNPNYDVDFANATSADDAGEGELQRRTDFRNSNIICSDRSPPYAPFGRMDARSYYEANNYLGRLKGSPTLDAGPRVCGRVSCSYDGAVYVCNDTPAPKTLVGWSSVRDGLVAIYDRCLMIYPYWMIGGQVFHSTNWNVIYRSDSC</sequence>
<keyword evidence="1" id="KW-0812">Transmembrane</keyword>
<name>A0A179FWI8_PURLI</name>
<dbReference type="PANTHER" id="PTHR35605:SF1">
    <property type="entry name" value="ECP2 EFFECTOR PROTEIN DOMAIN-CONTAINING PROTEIN-RELATED"/>
    <property type="match status" value="1"/>
</dbReference>
<evidence type="ECO:0000256" key="1">
    <source>
        <dbReference type="SAM" id="Phobius"/>
    </source>
</evidence>
<evidence type="ECO:0000313" key="2">
    <source>
        <dbReference type="EMBL" id="OAQ69481.1"/>
    </source>
</evidence>
<dbReference type="AlphaFoldDB" id="A0A179FWI8"/>
<keyword evidence="1" id="KW-0472">Membrane</keyword>
<organism evidence="2 3">
    <name type="scientific">Purpureocillium lilacinum</name>
    <name type="common">Paecilomyces lilacinus</name>
    <dbReference type="NCBI Taxonomy" id="33203"/>
    <lineage>
        <taxon>Eukaryota</taxon>
        <taxon>Fungi</taxon>
        <taxon>Dikarya</taxon>
        <taxon>Ascomycota</taxon>
        <taxon>Pezizomycotina</taxon>
        <taxon>Sordariomycetes</taxon>
        <taxon>Hypocreomycetidae</taxon>
        <taxon>Hypocreales</taxon>
        <taxon>Ophiocordycipitaceae</taxon>
        <taxon>Purpureocillium</taxon>
    </lineage>
</organism>
<dbReference type="Proteomes" id="UP000078240">
    <property type="component" value="Unassembled WGS sequence"/>
</dbReference>
<comment type="caution">
    <text evidence="2">The sequence shown here is derived from an EMBL/GenBank/DDBJ whole genome shotgun (WGS) entry which is preliminary data.</text>
</comment>
<accession>A0A179FWI8</accession>